<accession>A0AAI9SUS5</accession>
<dbReference type="AlphaFoldDB" id="A0AAI9SUS5"/>
<dbReference type="InterPro" id="IPR037056">
    <property type="entry name" value="RNase_H1_N_sf"/>
</dbReference>
<evidence type="ECO:0000256" key="4">
    <source>
        <dbReference type="ARBA" id="ARBA00022722"/>
    </source>
</evidence>
<dbReference type="PIRSF" id="PIRSF036852">
    <property type="entry name" value="Ribonuclease_H1_euk"/>
    <property type="match status" value="1"/>
</dbReference>
<dbReference type="GO" id="GO:0043137">
    <property type="term" value="P:DNA replication, removal of RNA primer"/>
    <property type="evidence" value="ECO:0007669"/>
    <property type="project" value="TreeGrafter"/>
</dbReference>
<evidence type="ECO:0000256" key="5">
    <source>
        <dbReference type="ARBA" id="ARBA00022723"/>
    </source>
</evidence>
<gene>
    <name evidence="10" type="ORF">KGF56_004139</name>
</gene>
<dbReference type="Proteomes" id="UP001202479">
    <property type="component" value="Unassembled WGS sequence"/>
</dbReference>
<dbReference type="Pfam" id="PF00075">
    <property type="entry name" value="RNase_H"/>
    <property type="match status" value="1"/>
</dbReference>
<dbReference type="InterPro" id="IPR009027">
    <property type="entry name" value="Ribosomal_bL9/RNase_H1_N"/>
</dbReference>
<sequence length="248" mass="27982">MPYYAVARGYRCGVYLTWDECKAQVSGYGNASYKKFSTMNEAQRFVDGGYGSVSESKEHDEHDYAFAHYNSLSRKPKPIYIDGASRGNGRVSIPASGYGVYYGTNDPRNRAVALDEVDDVHKNPPTNQRAELHAMRHALRDIKHHLITSDSPEPFSIHSDSQYTINCISTWAKNWKANGWRTSKNTPVANADIIKEAVELKNEVDQLYRQHNWGPLELHYVRGHSGDEGNENADRLANLGADRMENSI</sequence>
<dbReference type="PROSITE" id="PS50879">
    <property type="entry name" value="RNASE_H_1"/>
    <property type="match status" value="1"/>
</dbReference>
<dbReference type="GeneID" id="73381754"/>
<dbReference type="EC" id="3.1.26.4" evidence="3"/>
<comment type="cofactor">
    <cofactor evidence="1">
        <name>Mg(2+)</name>
        <dbReference type="ChEBI" id="CHEBI:18420"/>
    </cofactor>
</comment>
<dbReference type="PANTHER" id="PTHR10642">
    <property type="entry name" value="RIBONUCLEASE H1"/>
    <property type="match status" value="1"/>
</dbReference>
<dbReference type="CDD" id="cd09280">
    <property type="entry name" value="RNase_HI_eukaryote_like"/>
    <property type="match status" value="1"/>
</dbReference>
<evidence type="ECO:0000313" key="10">
    <source>
        <dbReference type="EMBL" id="KAI3403079.1"/>
    </source>
</evidence>
<protein>
    <recommendedName>
        <fullName evidence="3">ribonuclease H</fullName>
        <ecNumber evidence="3">3.1.26.4</ecNumber>
    </recommendedName>
</protein>
<evidence type="ECO:0000256" key="2">
    <source>
        <dbReference type="ARBA" id="ARBA00005300"/>
    </source>
</evidence>
<evidence type="ECO:0000259" key="9">
    <source>
        <dbReference type="PROSITE" id="PS50879"/>
    </source>
</evidence>
<dbReference type="EMBL" id="JAHUZD010000138">
    <property type="protein sequence ID" value="KAI3403079.1"/>
    <property type="molecule type" value="Genomic_DNA"/>
</dbReference>
<dbReference type="InterPro" id="IPR011320">
    <property type="entry name" value="RNase_H1_N"/>
</dbReference>
<keyword evidence="4" id="KW-0540">Nuclease</keyword>
<comment type="caution">
    <text evidence="10">The sequence shown here is derived from an EMBL/GenBank/DDBJ whole genome shotgun (WGS) entry which is preliminary data.</text>
</comment>
<dbReference type="RefSeq" id="XP_049178826.1">
    <property type="nucleotide sequence ID" value="XM_049325547.1"/>
</dbReference>
<comment type="similarity">
    <text evidence="2">Belongs to the RNase H family.</text>
</comment>
<dbReference type="InterPro" id="IPR017067">
    <property type="entry name" value="RNase_H1_euk"/>
</dbReference>
<evidence type="ECO:0000313" key="11">
    <source>
        <dbReference type="Proteomes" id="UP001202479"/>
    </source>
</evidence>
<reference evidence="10" key="1">
    <citation type="journal article" date="2022" name="DNA Res.">
        <title>Genome analysis of five recently described species of the CUG-Ser clade uncovers Candida theae as a new hybrid lineage with pathogenic potential in the Candida parapsilosis species complex.</title>
        <authorList>
            <person name="Mixao V."/>
            <person name="Del Olmo V."/>
            <person name="Hegedusova E."/>
            <person name="Saus E."/>
            <person name="Pryszcz L."/>
            <person name="Cillingova A."/>
            <person name="Nosek J."/>
            <person name="Gabaldon T."/>
        </authorList>
    </citation>
    <scope>NUCLEOTIDE SEQUENCE</scope>
    <source>
        <strain evidence="10">CBS 10844</strain>
    </source>
</reference>
<dbReference type="InterPro" id="IPR036397">
    <property type="entry name" value="RNaseH_sf"/>
</dbReference>
<keyword evidence="7" id="KW-0378">Hydrolase</keyword>
<keyword evidence="11" id="KW-1185">Reference proteome</keyword>
<evidence type="ECO:0000256" key="1">
    <source>
        <dbReference type="ARBA" id="ARBA00001946"/>
    </source>
</evidence>
<dbReference type="FunFam" id="3.40.970.10:FF:000001">
    <property type="entry name" value="Ribonuclease H1"/>
    <property type="match status" value="1"/>
</dbReference>
<name>A0AAI9SUS5_9ASCO</name>
<evidence type="ECO:0000256" key="7">
    <source>
        <dbReference type="ARBA" id="ARBA00022801"/>
    </source>
</evidence>
<dbReference type="Pfam" id="PF01693">
    <property type="entry name" value="Cauli_VI"/>
    <property type="match status" value="1"/>
</dbReference>
<evidence type="ECO:0000256" key="3">
    <source>
        <dbReference type="ARBA" id="ARBA00012180"/>
    </source>
</evidence>
<dbReference type="Gene3D" id="3.30.420.10">
    <property type="entry name" value="Ribonuclease H-like superfamily/Ribonuclease H"/>
    <property type="match status" value="1"/>
</dbReference>
<dbReference type="GO" id="GO:0000287">
    <property type="term" value="F:magnesium ion binding"/>
    <property type="evidence" value="ECO:0007669"/>
    <property type="project" value="InterPro"/>
</dbReference>
<dbReference type="InterPro" id="IPR012337">
    <property type="entry name" value="RNaseH-like_sf"/>
</dbReference>
<dbReference type="GO" id="GO:0003676">
    <property type="term" value="F:nucleic acid binding"/>
    <property type="evidence" value="ECO:0007669"/>
    <property type="project" value="InterPro"/>
</dbReference>
<feature type="domain" description="RNase H type-1" evidence="9">
    <location>
        <begin position="73"/>
        <end position="242"/>
    </location>
</feature>
<dbReference type="PANTHER" id="PTHR10642:SF30">
    <property type="entry name" value="RIBONUCLEASE H"/>
    <property type="match status" value="1"/>
</dbReference>
<dbReference type="InterPro" id="IPR002156">
    <property type="entry name" value="RNaseH_domain"/>
</dbReference>
<dbReference type="GO" id="GO:0004523">
    <property type="term" value="F:RNA-DNA hybrid ribonuclease activity"/>
    <property type="evidence" value="ECO:0007669"/>
    <property type="project" value="UniProtKB-EC"/>
</dbReference>
<keyword evidence="5" id="KW-0479">Metal-binding</keyword>
<proteinExistence type="inferred from homology"/>
<evidence type="ECO:0000256" key="6">
    <source>
        <dbReference type="ARBA" id="ARBA00022759"/>
    </source>
</evidence>
<evidence type="ECO:0000256" key="8">
    <source>
        <dbReference type="ARBA" id="ARBA00022842"/>
    </source>
</evidence>
<organism evidence="10 11">
    <name type="scientific">Candida oxycetoniae</name>
    <dbReference type="NCBI Taxonomy" id="497107"/>
    <lineage>
        <taxon>Eukaryota</taxon>
        <taxon>Fungi</taxon>
        <taxon>Dikarya</taxon>
        <taxon>Ascomycota</taxon>
        <taxon>Saccharomycotina</taxon>
        <taxon>Pichiomycetes</taxon>
        <taxon>Debaryomycetaceae</taxon>
        <taxon>Candida/Lodderomyces clade</taxon>
        <taxon>Candida</taxon>
    </lineage>
</organism>
<dbReference type="Gene3D" id="3.40.970.10">
    <property type="entry name" value="Ribonuclease H1, N-terminal domain"/>
    <property type="match status" value="1"/>
</dbReference>
<dbReference type="InterPro" id="IPR050092">
    <property type="entry name" value="RNase_H"/>
</dbReference>
<dbReference type="SUPFAM" id="SSF55658">
    <property type="entry name" value="L9 N-domain-like"/>
    <property type="match status" value="1"/>
</dbReference>
<keyword evidence="6" id="KW-0255">Endonuclease</keyword>
<keyword evidence="8" id="KW-0460">Magnesium</keyword>
<dbReference type="SUPFAM" id="SSF53098">
    <property type="entry name" value="Ribonuclease H-like"/>
    <property type="match status" value="1"/>
</dbReference>